<keyword evidence="3" id="KW-1185">Reference proteome</keyword>
<proteinExistence type="predicted"/>
<comment type="caution">
    <text evidence="2">The sequence shown here is derived from an EMBL/GenBank/DDBJ whole genome shotgun (WGS) entry which is preliminary data.</text>
</comment>
<feature type="compositionally biased region" description="Acidic residues" evidence="1">
    <location>
        <begin position="37"/>
        <end position="53"/>
    </location>
</feature>
<feature type="region of interest" description="Disordered" evidence="1">
    <location>
        <begin position="13"/>
        <end position="53"/>
    </location>
</feature>
<accession>A0ABD3HVY9</accession>
<evidence type="ECO:0000256" key="1">
    <source>
        <dbReference type="SAM" id="MobiDB-lite"/>
    </source>
</evidence>
<dbReference type="AlphaFoldDB" id="A0ABD3HVY9"/>
<name>A0ABD3HVY9_9MARC</name>
<dbReference type="EMBL" id="JBJQOH010000003">
    <property type="protein sequence ID" value="KAL3694929.1"/>
    <property type="molecule type" value="Genomic_DNA"/>
</dbReference>
<protein>
    <submittedName>
        <fullName evidence="2">Uncharacterized protein</fullName>
    </submittedName>
</protein>
<dbReference type="Proteomes" id="UP001633002">
    <property type="component" value="Unassembled WGS sequence"/>
</dbReference>
<evidence type="ECO:0000313" key="3">
    <source>
        <dbReference type="Proteomes" id="UP001633002"/>
    </source>
</evidence>
<sequence>MADKDDDVIAKDAEGLHIFQPPWPLDEPPAWLLDADHDNDDDNDNDDNDNNDVPEEVAVAELNEAVMGSTGLEGGGKMVSYFKEILVPTLGQIKISLTA</sequence>
<reference evidence="2 3" key="1">
    <citation type="submission" date="2024-09" db="EMBL/GenBank/DDBJ databases">
        <title>Chromosome-scale assembly of Riccia sorocarpa.</title>
        <authorList>
            <person name="Paukszto L."/>
        </authorList>
    </citation>
    <scope>NUCLEOTIDE SEQUENCE [LARGE SCALE GENOMIC DNA]</scope>
    <source>
        <strain evidence="2">LP-2024</strain>
        <tissue evidence="2">Aerial parts of the thallus</tissue>
    </source>
</reference>
<gene>
    <name evidence="2" type="ORF">R1sor_008580</name>
</gene>
<organism evidence="2 3">
    <name type="scientific">Riccia sorocarpa</name>
    <dbReference type="NCBI Taxonomy" id="122646"/>
    <lineage>
        <taxon>Eukaryota</taxon>
        <taxon>Viridiplantae</taxon>
        <taxon>Streptophyta</taxon>
        <taxon>Embryophyta</taxon>
        <taxon>Marchantiophyta</taxon>
        <taxon>Marchantiopsida</taxon>
        <taxon>Marchantiidae</taxon>
        <taxon>Marchantiales</taxon>
        <taxon>Ricciaceae</taxon>
        <taxon>Riccia</taxon>
    </lineage>
</organism>
<evidence type="ECO:0000313" key="2">
    <source>
        <dbReference type="EMBL" id="KAL3694929.1"/>
    </source>
</evidence>